<gene>
    <name evidence="1" type="ORF">GCM10022416_33820</name>
</gene>
<sequence>MQIPSATVEFRSRPPYGAAAAVSAVPAPTIRRHDDVRARYTGSGYLLILERSRVRVLPGRLRGRWLSRMERLPTAAGVLGHALSLVPSRCAGRTYFGSIGVRFLGDATAGASDAVRPFLNSGGAYFRRPVRVLRAPALRRPLGGPYRHAERRAVPVRAHRPPL</sequence>
<protein>
    <submittedName>
        <fullName evidence="1">Uncharacterized protein</fullName>
    </submittedName>
</protein>
<keyword evidence="2" id="KW-1185">Reference proteome</keyword>
<proteinExistence type="predicted"/>
<name>A0ABP7YZF7_9ACTN</name>
<dbReference type="Proteomes" id="UP001500266">
    <property type="component" value="Unassembled WGS sequence"/>
</dbReference>
<comment type="caution">
    <text evidence="1">The sequence shown here is derived from an EMBL/GenBank/DDBJ whole genome shotgun (WGS) entry which is preliminary data.</text>
</comment>
<dbReference type="EMBL" id="BAABDO010000047">
    <property type="protein sequence ID" value="GAA4143668.1"/>
    <property type="molecule type" value="Genomic_DNA"/>
</dbReference>
<accession>A0ABP7YZF7</accession>
<reference evidence="2" key="1">
    <citation type="journal article" date="2019" name="Int. J. Syst. Evol. Microbiol.">
        <title>The Global Catalogue of Microorganisms (GCM) 10K type strain sequencing project: providing services to taxonomists for standard genome sequencing and annotation.</title>
        <authorList>
            <consortium name="The Broad Institute Genomics Platform"/>
            <consortium name="The Broad Institute Genome Sequencing Center for Infectious Disease"/>
            <person name="Wu L."/>
            <person name="Ma J."/>
        </authorList>
    </citation>
    <scope>NUCLEOTIDE SEQUENCE [LARGE SCALE GENOMIC DNA]</scope>
    <source>
        <strain evidence="2">JCM 17316</strain>
    </source>
</reference>
<organism evidence="1 2">
    <name type="scientific">Actinomadura keratinilytica</name>
    <dbReference type="NCBI Taxonomy" id="547461"/>
    <lineage>
        <taxon>Bacteria</taxon>
        <taxon>Bacillati</taxon>
        <taxon>Actinomycetota</taxon>
        <taxon>Actinomycetes</taxon>
        <taxon>Streptosporangiales</taxon>
        <taxon>Thermomonosporaceae</taxon>
        <taxon>Actinomadura</taxon>
    </lineage>
</organism>
<evidence type="ECO:0000313" key="1">
    <source>
        <dbReference type="EMBL" id="GAA4143668.1"/>
    </source>
</evidence>
<evidence type="ECO:0000313" key="2">
    <source>
        <dbReference type="Proteomes" id="UP001500266"/>
    </source>
</evidence>